<name>A0A840X9L9_9MICO</name>
<accession>A0A840X9L9</accession>
<keyword evidence="2" id="KW-1185">Reference proteome</keyword>
<gene>
    <name evidence="1" type="ORF">BJ959_002427</name>
</gene>
<dbReference type="RefSeq" id="WP_153982373.1">
    <property type="nucleotide sequence ID" value="NZ_BAAANZ010000007.1"/>
</dbReference>
<dbReference type="AlphaFoldDB" id="A0A840X9L9"/>
<comment type="caution">
    <text evidence="1">The sequence shown here is derived from an EMBL/GenBank/DDBJ whole genome shotgun (WGS) entry which is preliminary data.</text>
</comment>
<dbReference type="Proteomes" id="UP000552883">
    <property type="component" value="Unassembled WGS sequence"/>
</dbReference>
<proteinExistence type="predicted"/>
<protein>
    <submittedName>
        <fullName evidence="1">Uncharacterized protein</fullName>
    </submittedName>
</protein>
<evidence type="ECO:0000313" key="1">
    <source>
        <dbReference type="EMBL" id="MBB5618931.1"/>
    </source>
</evidence>
<evidence type="ECO:0000313" key="2">
    <source>
        <dbReference type="Proteomes" id="UP000552883"/>
    </source>
</evidence>
<reference evidence="1 2" key="1">
    <citation type="submission" date="2020-08" db="EMBL/GenBank/DDBJ databases">
        <title>Sequencing the genomes of 1000 actinobacteria strains.</title>
        <authorList>
            <person name="Klenk H.-P."/>
        </authorList>
    </citation>
    <scope>NUCLEOTIDE SEQUENCE [LARGE SCALE GENOMIC DNA]</scope>
    <source>
        <strain evidence="1 2">DSM 23889</strain>
    </source>
</reference>
<dbReference type="OrthoDB" id="3714301at2"/>
<sequence>MGYTAFRALTTLGSVRPTRESNAMRRQAALRLHPALTAMLNGLGDTEFGDEFRQNAVTLSTQLITQPRPDPGQALVPHRWMLERASGDGLPLTAAGYLKPVDARELAELLPEMRDYPWAGTREIDAHPVLAFREYLRDIKLVRRYKGTLRLTPLGRECLADPERLWRHCADTLIGDPAIFGGHCSVTLAVYAATADRTIRPQRIARVLSAHGWRHSGGEPLGDRDVYPVWNELWARLSAVGTPDPEAGRGEFLPRIPSAAARALIRDALFEVVPDPDVDPDEAEAGAAFRRGAYRPIR</sequence>
<organism evidence="1 2">
    <name type="scientific">Microcella frigidaquae</name>
    <dbReference type="NCBI Taxonomy" id="424758"/>
    <lineage>
        <taxon>Bacteria</taxon>
        <taxon>Bacillati</taxon>
        <taxon>Actinomycetota</taxon>
        <taxon>Actinomycetes</taxon>
        <taxon>Micrococcales</taxon>
        <taxon>Microbacteriaceae</taxon>
        <taxon>Microcella</taxon>
    </lineage>
</organism>
<dbReference type="EMBL" id="JACHBS010000001">
    <property type="protein sequence ID" value="MBB5618931.1"/>
    <property type="molecule type" value="Genomic_DNA"/>
</dbReference>